<organism evidence="1">
    <name type="scientific">Oscillatoriales cyanobacterium SpSt-418</name>
    <dbReference type="NCBI Taxonomy" id="2282169"/>
    <lineage>
        <taxon>Bacteria</taxon>
        <taxon>Bacillati</taxon>
        <taxon>Cyanobacteriota</taxon>
        <taxon>Cyanophyceae</taxon>
        <taxon>Oscillatoriophycideae</taxon>
        <taxon>Oscillatoriales</taxon>
    </lineage>
</organism>
<accession>A0A7C3PJ63</accession>
<protein>
    <submittedName>
        <fullName evidence="1">Uncharacterized protein</fullName>
    </submittedName>
</protein>
<name>A0A7C3PJ63_9CYAN</name>
<sequence length="274" mass="31041">MDRNIDLLDLQVFPASDAIDLALPSERCCAPSHEDPANDATNENLDGCEQDTCRLTPSDESPKVEHWKPAEPQFCKEIAVHYGQSKRNIQKWFVDLREIAPWFSEIELRLSDDRYTPLAVELLGYRYFAGSKKKWESVLRERFADRVATASFPDANPDTKTPLPLPLQVMGVEMLAQQQQAQSRALSLREQATQALNDANQTRLARLKEFFINQYGQRQVDQTQRRSQLEAEAQNEAIEEFLIKQQAKNAVLSQLEQLNSLGKLTAAPESPPSG</sequence>
<gene>
    <name evidence="1" type="ORF">ENR64_15430</name>
</gene>
<proteinExistence type="predicted"/>
<evidence type="ECO:0000313" key="1">
    <source>
        <dbReference type="EMBL" id="HFM99116.1"/>
    </source>
</evidence>
<reference evidence="1" key="1">
    <citation type="journal article" date="2020" name="mSystems">
        <title>Genome- and Community-Level Interaction Insights into Carbon Utilization and Element Cycling Functions of Hydrothermarchaeota in Hydrothermal Sediment.</title>
        <authorList>
            <person name="Zhou Z."/>
            <person name="Liu Y."/>
            <person name="Xu W."/>
            <person name="Pan J."/>
            <person name="Luo Z.H."/>
            <person name="Li M."/>
        </authorList>
    </citation>
    <scope>NUCLEOTIDE SEQUENCE [LARGE SCALE GENOMIC DNA]</scope>
    <source>
        <strain evidence="1">SpSt-418</strain>
    </source>
</reference>
<dbReference type="AlphaFoldDB" id="A0A7C3PJ63"/>
<comment type="caution">
    <text evidence="1">The sequence shown here is derived from an EMBL/GenBank/DDBJ whole genome shotgun (WGS) entry which is preliminary data.</text>
</comment>
<dbReference type="EMBL" id="DSRU01000226">
    <property type="protein sequence ID" value="HFM99116.1"/>
    <property type="molecule type" value="Genomic_DNA"/>
</dbReference>